<protein>
    <submittedName>
        <fullName evidence="3">Uncharacterized protein LOC136085322</fullName>
    </submittedName>
</protein>
<dbReference type="PANTHER" id="PTHR47526">
    <property type="entry name" value="ATP-DEPENDENT DNA HELICASE"/>
    <property type="match status" value="1"/>
</dbReference>
<organism evidence="2 3">
    <name type="scientific">Hydra vulgaris</name>
    <name type="common">Hydra</name>
    <name type="synonym">Hydra attenuata</name>
    <dbReference type="NCBI Taxonomy" id="6087"/>
    <lineage>
        <taxon>Eukaryota</taxon>
        <taxon>Metazoa</taxon>
        <taxon>Cnidaria</taxon>
        <taxon>Hydrozoa</taxon>
        <taxon>Hydroidolina</taxon>
        <taxon>Anthoathecata</taxon>
        <taxon>Aplanulata</taxon>
        <taxon>Hydridae</taxon>
        <taxon>Hydra</taxon>
    </lineage>
</organism>
<dbReference type="InterPro" id="IPR003034">
    <property type="entry name" value="SAP_dom"/>
</dbReference>
<sequence>MPLEKYEDFLNLTVKQLVSFLTVPGLSTTGRKVELVARAFSAMELDIDVIETAEEQEKKLKQSYTDKLKALDLIDPNSVPMENRKDLVSEWPSITMGNIFSYILNKKYFDSEYIGKYKDQKAFSFSGFVSSIMHFRFKKNVLFAYSKVCGSQKIHKKRKHWIAFCNNDILSAWCSCMAGAFEVCNHVIATLYKMEYANNKGWCNPKCTEQAYVWNKSSKKDIKPSLITDLVVKKKIANNEKNDNNKENTRMKALQEFDPRIESHCEFNEHSFETFLNNIHISEPSVVIFKSKIKKSDENIVSNPDLEKLSFEILLDHPNADESTFRQNIIRKNGFNT</sequence>
<evidence type="ECO:0000259" key="1">
    <source>
        <dbReference type="PROSITE" id="PS50800"/>
    </source>
</evidence>
<accession>A0ABM4CLM9</accession>
<evidence type="ECO:0000313" key="2">
    <source>
        <dbReference type="Proteomes" id="UP001652625"/>
    </source>
</evidence>
<feature type="domain" description="SAP" evidence="1">
    <location>
        <begin position="9"/>
        <end position="43"/>
    </location>
</feature>
<dbReference type="GeneID" id="136085322"/>
<keyword evidence="2" id="KW-1185">Reference proteome</keyword>
<dbReference type="PROSITE" id="PS50800">
    <property type="entry name" value="SAP"/>
    <property type="match status" value="1"/>
</dbReference>
<dbReference type="Proteomes" id="UP001652625">
    <property type="component" value="Chromosome 09"/>
</dbReference>
<dbReference type="PANTHER" id="PTHR47526:SF3">
    <property type="entry name" value="PHD-TYPE DOMAIN-CONTAINING PROTEIN"/>
    <property type="match status" value="1"/>
</dbReference>
<dbReference type="RefSeq" id="XP_065662689.1">
    <property type="nucleotide sequence ID" value="XM_065806617.1"/>
</dbReference>
<name>A0ABM4CLM9_HYDVU</name>
<reference evidence="3" key="1">
    <citation type="submission" date="2025-08" db="UniProtKB">
        <authorList>
            <consortium name="RefSeq"/>
        </authorList>
    </citation>
    <scope>IDENTIFICATION</scope>
</reference>
<evidence type="ECO:0000313" key="3">
    <source>
        <dbReference type="RefSeq" id="XP_065662689.1"/>
    </source>
</evidence>
<gene>
    <name evidence="3" type="primary">LOC136085322</name>
</gene>
<proteinExistence type="predicted"/>